<accession>A0A2J6TXG9</accession>
<dbReference type="GO" id="GO:0006508">
    <property type="term" value="P:proteolysis"/>
    <property type="evidence" value="ECO:0007669"/>
    <property type="project" value="UniProtKB-KW"/>
</dbReference>
<dbReference type="EMBL" id="KZ613740">
    <property type="protein sequence ID" value="PMD67671.1"/>
    <property type="molecule type" value="Genomic_DNA"/>
</dbReference>
<evidence type="ECO:0000256" key="3">
    <source>
        <dbReference type="ARBA" id="ARBA00022670"/>
    </source>
</evidence>
<evidence type="ECO:0000259" key="10">
    <source>
        <dbReference type="PROSITE" id="PS50249"/>
    </source>
</evidence>
<evidence type="ECO:0000256" key="4">
    <source>
        <dbReference type="ARBA" id="ARBA00022723"/>
    </source>
</evidence>
<dbReference type="GO" id="GO:0140492">
    <property type="term" value="F:metal-dependent deubiquitinase activity"/>
    <property type="evidence" value="ECO:0007669"/>
    <property type="project" value="InterPro"/>
</dbReference>
<keyword evidence="7" id="KW-0862">Zinc</keyword>
<feature type="domain" description="MPN" evidence="10">
    <location>
        <begin position="370"/>
        <end position="499"/>
    </location>
</feature>
<keyword evidence="12" id="KW-1185">Reference proteome</keyword>
<dbReference type="FunFam" id="3.40.140.10:FF:000033">
    <property type="entry name" value="AMSH-like protease sst2"/>
    <property type="match status" value="1"/>
</dbReference>
<evidence type="ECO:0000313" key="12">
    <source>
        <dbReference type="Proteomes" id="UP000235371"/>
    </source>
</evidence>
<keyword evidence="5" id="KW-0833">Ubl conjugation pathway</keyword>
<evidence type="ECO:0000256" key="8">
    <source>
        <dbReference type="ARBA" id="ARBA00023049"/>
    </source>
</evidence>
<dbReference type="PROSITE" id="PS50249">
    <property type="entry name" value="MPN"/>
    <property type="match status" value="1"/>
</dbReference>
<feature type="compositionally biased region" description="Basic and acidic residues" evidence="9">
    <location>
        <begin position="215"/>
        <end position="244"/>
    </location>
</feature>
<keyword evidence="3" id="KW-0645">Protease</keyword>
<keyword evidence="4" id="KW-0479">Metal-binding</keyword>
<dbReference type="Gene3D" id="1.20.58.80">
    <property type="entry name" value="Phosphotransferase system, lactose/cellobiose-type IIA subunit"/>
    <property type="match status" value="1"/>
</dbReference>
<dbReference type="GeneID" id="36592466"/>
<comment type="cofactor">
    <cofactor evidence="1">
        <name>Zn(2+)</name>
        <dbReference type="ChEBI" id="CHEBI:29105"/>
    </cofactor>
</comment>
<proteinExistence type="inferred from homology"/>
<evidence type="ECO:0000256" key="6">
    <source>
        <dbReference type="ARBA" id="ARBA00022801"/>
    </source>
</evidence>
<dbReference type="Gene3D" id="3.40.140.10">
    <property type="entry name" value="Cytidine Deaminase, domain 2"/>
    <property type="match status" value="1"/>
</dbReference>
<dbReference type="GO" id="GO:0070536">
    <property type="term" value="P:protein K63-linked deubiquitination"/>
    <property type="evidence" value="ECO:0007669"/>
    <property type="project" value="InterPro"/>
</dbReference>
<dbReference type="STRING" id="1095630.A0A2J6TXG9"/>
<sequence>MAGSSFQAERPMSIREITAKAQDFEFSESIPPKYWLRTGETLLREAQIYEREQNDQQAYMLLMRYTNLIAEKLPTHSTYKQPENRAGVKAAVKTLREVMTTMEVLKPQIDARYNAYMEKNQHSSIAVDNDGSRASTWANFAASDPAVAGNTTTLDAEENSQLAVKIAHKEIRRRDAARRAVRQAGVSEREERQRRTAGLWDHWDSGLSRDGASASRDDDEMRRNMEASRRRMDGSHDIVPDAVRRTQVNPRPAPERNGTSDYRYPSITRSQPVRYEDDFESRSRSISPPRPLPPKPPKERFGEVYQPEPPPRPHPNERFGEVYEPEPPPLPGKDSLHPIEHPIEASMSDPKATFTFRPSAYLENGNPLRTIFLPPTLRTEFLRYAESNTRRNLETCGMLCGTVISNAIFIQQVVIPEQENTSDTCEMINESAFFDYVDSQENAMVLGWIHTHPTQTCFMSSRDLHTHCAYQIMIPESIAIVCAPSKNPSWGVFRLTDPPGMQCVRACTKPGIFHPHEESNIYTDALRPGHVFEAEGLEFTIVDLRPDS</sequence>
<dbReference type="Pfam" id="PF08969">
    <property type="entry name" value="USP8_dimer"/>
    <property type="match status" value="1"/>
</dbReference>
<gene>
    <name evidence="11" type="ORF">K444DRAFT_639514</name>
</gene>
<dbReference type="PANTHER" id="PTHR12947">
    <property type="entry name" value="AMSH-LIKE PROTEASE"/>
    <property type="match status" value="1"/>
</dbReference>
<organism evidence="11 12">
    <name type="scientific">Hyaloscypha bicolor E</name>
    <dbReference type="NCBI Taxonomy" id="1095630"/>
    <lineage>
        <taxon>Eukaryota</taxon>
        <taxon>Fungi</taxon>
        <taxon>Dikarya</taxon>
        <taxon>Ascomycota</taxon>
        <taxon>Pezizomycotina</taxon>
        <taxon>Leotiomycetes</taxon>
        <taxon>Helotiales</taxon>
        <taxon>Hyaloscyphaceae</taxon>
        <taxon>Hyaloscypha</taxon>
        <taxon>Hyaloscypha bicolor</taxon>
    </lineage>
</organism>
<dbReference type="InterPro" id="IPR000555">
    <property type="entry name" value="JAMM/MPN+_dom"/>
</dbReference>
<reference evidence="11 12" key="1">
    <citation type="submission" date="2016-04" db="EMBL/GenBank/DDBJ databases">
        <title>A degradative enzymes factory behind the ericoid mycorrhizal symbiosis.</title>
        <authorList>
            <consortium name="DOE Joint Genome Institute"/>
            <person name="Martino E."/>
            <person name="Morin E."/>
            <person name="Grelet G."/>
            <person name="Kuo A."/>
            <person name="Kohler A."/>
            <person name="Daghino S."/>
            <person name="Barry K."/>
            <person name="Choi C."/>
            <person name="Cichocki N."/>
            <person name="Clum A."/>
            <person name="Copeland A."/>
            <person name="Hainaut M."/>
            <person name="Haridas S."/>
            <person name="Labutti K."/>
            <person name="Lindquist E."/>
            <person name="Lipzen A."/>
            <person name="Khouja H.-R."/>
            <person name="Murat C."/>
            <person name="Ohm R."/>
            <person name="Olson A."/>
            <person name="Spatafora J."/>
            <person name="Veneault-Fourrey C."/>
            <person name="Henrissat B."/>
            <person name="Grigoriev I."/>
            <person name="Martin F."/>
            <person name="Perotto S."/>
        </authorList>
    </citation>
    <scope>NUCLEOTIDE SEQUENCE [LARGE SCALE GENOMIC DNA]</scope>
    <source>
        <strain evidence="11 12">E</strain>
    </source>
</reference>
<dbReference type="GO" id="GO:0061578">
    <property type="term" value="F:K63-linked deubiquitinase activity"/>
    <property type="evidence" value="ECO:0007669"/>
    <property type="project" value="InterPro"/>
</dbReference>
<comment type="similarity">
    <text evidence="2">Belongs to the peptidase M67C family.</text>
</comment>
<dbReference type="Pfam" id="PF01398">
    <property type="entry name" value="JAB"/>
    <property type="match status" value="1"/>
</dbReference>
<evidence type="ECO:0000256" key="7">
    <source>
        <dbReference type="ARBA" id="ARBA00022833"/>
    </source>
</evidence>
<dbReference type="SUPFAM" id="SSF102712">
    <property type="entry name" value="JAB1/MPN domain"/>
    <property type="match status" value="1"/>
</dbReference>
<evidence type="ECO:0000256" key="9">
    <source>
        <dbReference type="SAM" id="MobiDB-lite"/>
    </source>
</evidence>
<dbReference type="InterPro" id="IPR037518">
    <property type="entry name" value="MPN"/>
</dbReference>
<evidence type="ECO:0000256" key="1">
    <source>
        <dbReference type="ARBA" id="ARBA00001947"/>
    </source>
</evidence>
<dbReference type="PANTHER" id="PTHR12947:SF13">
    <property type="entry name" value="FI19924P1"/>
    <property type="match status" value="1"/>
</dbReference>
<evidence type="ECO:0000313" key="11">
    <source>
        <dbReference type="EMBL" id="PMD67671.1"/>
    </source>
</evidence>
<dbReference type="InterPro" id="IPR015063">
    <property type="entry name" value="USP8_dimer"/>
</dbReference>
<dbReference type="SUPFAM" id="SSF140856">
    <property type="entry name" value="USP8 N-terminal domain-like"/>
    <property type="match status" value="1"/>
</dbReference>
<dbReference type="Proteomes" id="UP000235371">
    <property type="component" value="Unassembled WGS sequence"/>
</dbReference>
<evidence type="ECO:0000256" key="5">
    <source>
        <dbReference type="ARBA" id="ARBA00022786"/>
    </source>
</evidence>
<dbReference type="InterPro" id="IPR044098">
    <property type="entry name" value="STAMBP/STALP-like_MPN"/>
</dbReference>
<protein>
    <submittedName>
        <fullName evidence="11">Mov34-domain-containing protein</fullName>
    </submittedName>
</protein>
<keyword evidence="6" id="KW-0378">Hydrolase</keyword>
<dbReference type="RefSeq" id="XP_024744575.1">
    <property type="nucleotide sequence ID" value="XM_024884389.1"/>
</dbReference>
<keyword evidence="8" id="KW-0482">Metalloprotease</keyword>
<dbReference type="GO" id="GO:0005768">
    <property type="term" value="C:endosome"/>
    <property type="evidence" value="ECO:0007669"/>
    <property type="project" value="TreeGrafter"/>
</dbReference>
<dbReference type="InParanoid" id="A0A2J6TXG9"/>
<dbReference type="SMART" id="SM00232">
    <property type="entry name" value="JAB_MPN"/>
    <property type="match status" value="1"/>
</dbReference>
<name>A0A2J6TXG9_9HELO</name>
<dbReference type="OrthoDB" id="3640at2759"/>
<feature type="region of interest" description="Disordered" evidence="9">
    <location>
        <begin position="202"/>
        <end position="334"/>
    </location>
</feature>
<feature type="compositionally biased region" description="Basic and acidic residues" evidence="9">
    <location>
        <begin position="274"/>
        <end position="283"/>
    </location>
</feature>
<dbReference type="GO" id="GO:0046872">
    <property type="term" value="F:metal ion binding"/>
    <property type="evidence" value="ECO:0007669"/>
    <property type="project" value="UniProtKB-KW"/>
</dbReference>
<dbReference type="AlphaFoldDB" id="A0A2J6TXG9"/>
<dbReference type="GO" id="GO:0016020">
    <property type="term" value="C:membrane"/>
    <property type="evidence" value="ECO:0007669"/>
    <property type="project" value="TreeGrafter"/>
</dbReference>
<evidence type="ECO:0000256" key="2">
    <source>
        <dbReference type="ARBA" id="ARBA00010981"/>
    </source>
</evidence>
<dbReference type="CDD" id="cd08066">
    <property type="entry name" value="MPN_AMSH_like"/>
    <property type="match status" value="1"/>
</dbReference>